<evidence type="ECO:0000256" key="15">
    <source>
        <dbReference type="SAM" id="MobiDB-lite"/>
    </source>
</evidence>
<name>A0A2G1UJS3_9GAMM</name>
<evidence type="ECO:0000256" key="4">
    <source>
        <dbReference type="ARBA" id="ARBA00022695"/>
    </source>
</evidence>
<dbReference type="GO" id="GO:0006269">
    <property type="term" value="P:DNA replication, synthesis of primer"/>
    <property type="evidence" value="ECO:0007669"/>
    <property type="project" value="UniProtKB-UniRule"/>
</dbReference>
<comment type="caution">
    <text evidence="17">The sequence shown here is derived from an EMBL/GenBank/DDBJ whole genome shotgun (WGS) entry which is preliminary data.</text>
</comment>
<keyword evidence="8 12" id="KW-0862">Zinc</keyword>
<dbReference type="SMART" id="SM00400">
    <property type="entry name" value="ZnF_CHCC"/>
    <property type="match status" value="1"/>
</dbReference>
<keyword evidence="9" id="KW-0460">Magnesium</keyword>
<dbReference type="InterPro" id="IPR037068">
    <property type="entry name" value="DNA_primase_core_N_sf"/>
</dbReference>
<comment type="subunit">
    <text evidence="12">Monomer. Interacts with DnaB.</text>
</comment>
<dbReference type="AlphaFoldDB" id="A0A2G1UJS3"/>
<evidence type="ECO:0000256" key="10">
    <source>
        <dbReference type="ARBA" id="ARBA00023125"/>
    </source>
</evidence>
<feature type="compositionally biased region" description="Basic and acidic residues" evidence="15">
    <location>
        <begin position="418"/>
        <end position="429"/>
    </location>
</feature>
<comment type="function">
    <text evidence="12 13">RNA polymerase that catalyzes the synthesis of short RNA molecules used as primers for DNA polymerase during DNA replication.</text>
</comment>
<evidence type="ECO:0000256" key="11">
    <source>
        <dbReference type="ARBA" id="ARBA00023163"/>
    </source>
</evidence>
<accession>A0A2G1UJS3</accession>
<evidence type="ECO:0000313" key="18">
    <source>
        <dbReference type="Proteomes" id="UP000231409"/>
    </source>
</evidence>
<dbReference type="InterPro" id="IPR006171">
    <property type="entry name" value="TOPRIM_dom"/>
</dbReference>
<keyword evidence="5 12" id="KW-0235">DNA replication</keyword>
<dbReference type="PIRSF" id="PIRSF002811">
    <property type="entry name" value="DnaG"/>
    <property type="match status" value="1"/>
</dbReference>
<dbReference type="GO" id="GO:0008270">
    <property type="term" value="F:zinc ion binding"/>
    <property type="evidence" value="ECO:0007669"/>
    <property type="project" value="UniProtKB-UniRule"/>
</dbReference>
<keyword evidence="7 12" id="KW-0863">Zinc-finger</keyword>
<dbReference type="RefSeq" id="WP_099615182.1">
    <property type="nucleotide sequence ID" value="NZ_KZ319372.1"/>
</dbReference>
<evidence type="ECO:0000256" key="9">
    <source>
        <dbReference type="ARBA" id="ARBA00022842"/>
    </source>
</evidence>
<dbReference type="GO" id="GO:0003899">
    <property type="term" value="F:DNA-directed RNA polymerase activity"/>
    <property type="evidence" value="ECO:0007669"/>
    <property type="project" value="UniProtKB-UniRule"/>
</dbReference>
<dbReference type="InterPro" id="IPR006295">
    <property type="entry name" value="DNA_primase_DnaG"/>
</dbReference>
<sequence length="589" mass="66384">MSGLIPQRFVEDLLDRIDLAELIGSRITLKKAGGNYKACCPFHDEKTPSFNVRPDKGFYHCFGCGAHGDAISFVREFDGLGFTDAVEELAKRAGLEVPYDKTARQEIQQARTLTDALDYASQFYRQALLGSQGAIARDYLNQRGLDQGIIERYQLGYAPGTGTALFDSAPADLRGPLLETGTVSDRYGRPRDLFRNRVMFPIRNTRGRTVAFGGRTLGDDKAKYINSPESDVFHKSREIYGLYEAKQALRQLDRLLVVEGYMDVIALAQYGIDFAVATLGTATNQDNLSALLKQVRHLVFCFDGDAAGYRAADRAMENALELLTDGLHLQFLMLPDGEDPDTLVRKEGPEAFRQRIDGATPLSRYLFNRQSEGLDLSLPEHRGELRARAEPLLNKMPKSTLRDAMWHEMLRLCGGRREWQPRDNTRDNRGAGNFGRGDRGRFGDRRERIREERIDVRLSKDSMLCLALLEAPDLAAEVAELCRSDRQLHQARSFAEWILGQQIAGQRQLLHTLATDDAARTRFYRLFDGIEHVPAREKTLAGARELLTPDQEASRKQRLGALLTEKRSLADLTEAERNELRALSRQSEE</sequence>
<dbReference type="SUPFAM" id="SSF56731">
    <property type="entry name" value="DNA primase core"/>
    <property type="match status" value="1"/>
</dbReference>
<organism evidence="17 18">
    <name type="scientific">Marinobacter profundi</name>
    <dbReference type="NCBI Taxonomy" id="2666256"/>
    <lineage>
        <taxon>Bacteria</taxon>
        <taxon>Pseudomonadati</taxon>
        <taxon>Pseudomonadota</taxon>
        <taxon>Gammaproteobacteria</taxon>
        <taxon>Pseudomonadales</taxon>
        <taxon>Marinobacteraceae</taxon>
        <taxon>Marinobacter</taxon>
    </lineage>
</organism>
<dbReference type="InterPro" id="IPR034151">
    <property type="entry name" value="TOPRIM_DnaG_bac"/>
</dbReference>
<dbReference type="Gene3D" id="1.20.50.20">
    <property type="entry name" value="DnaG, RNA polymerase domain, helical bundle"/>
    <property type="match status" value="1"/>
</dbReference>
<comment type="catalytic activity">
    <reaction evidence="12">
        <text>ssDNA + n NTP = ssDNA/pppN(pN)n-1 hybrid + (n-1) diphosphate.</text>
        <dbReference type="EC" id="2.7.7.101"/>
    </reaction>
</comment>
<evidence type="ECO:0000256" key="6">
    <source>
        <dbReference type="ARBA" id="ARBA00022723"/>
    </source>
</evidence>
<keyword evidence="6 12" id="KW-0479">Metal-binding</keyword>
<dbReference type="InterPro" id="IPR050219">
    <property type="entry name" value="DnaG_primase"/>
</dbReference>
<dbReference type="SUPFAM" id="SSF57783">
    <property type="entry name" value="Zinc beta-ribbon"/>
    <property type="match status" value="1"/>
</dbReference>
<comment type="cofactor">
    <cofactor evidence="12 13 14">
        <name>Zn(2+)</name>
        <dbReference type="ChEBI" id="CHEBI:29105"/>
    </cofactor>
    <text evidence="12 13 14">Binds 1 zinc ion per monomer.</text>
</comment>
<dbReference type="InterPro" id="IPR013264">
    <property type="entry name" value="DNAG_N"/>
</dbReference>
<dbReference type="PANTHER" id="PTHR30313">
    <property type="entry name" value="DNA PRIMASE"/>
    <property type="match status" value="1"/>
</dbReference>
<dbReference type="NCBIfam" id="TIGR01391">
    <property type="entry name" value="dnaG"/>
    <property type="match status" value="1"/>
</dbReference>
<evidence type="ECO:0000256" key="1">
    <source>
        <dbReference type="ARBA" id="ARBA00022478"/>
    </source>
</evidence>
<evidence type="ECO:0000256" key="8">
    <source>
        <dbReference type="ARBA" id="ARBA00022833"/>
    </source>
</evidence>
<evidence type="ECO:0000256" key="7">
    <source>
        <dbReference type="ARBA" id="ARBA00022771"/>
    </source>
</evidence>
<dbReference type="GO" id="GO:0000428">
    <property type="term" value="C:DNA-directed RNA polymerase complex"/>
    <property type="evidence" value="ECO:0007669"/>
    <property type="project" value="UniProtKB-KW"/>
</dbReference>
<reference evidence="17 18" key="1">
    <citation type="submission" date="2017-09" db="EMBL/GenBank/DDBJ databases">
        <title>The draft genome sequences of Marinobacter sp. PWS21.</title>
        <authorList>
            <person name="Cao J."/>
        </authorList>
    </citation>
    <scope>NUCLEOTIDE SEQUENCE [LARGE SCALE GENOMIC DNA]</scope>
    <source>
        <strain evidence="17 18">PWS21</strain>
    </source>
</reference>
<proteinExistence type="inferred from homology"/>
<dbReference type="Pfam" id="PF01807">
    <property type="entry name" value="Zn_ribbon_DnaG"/>
    <property type="match status" value="1"/>
</dbReference>
<dbReference type="GO" id="GO:0003677">
    <property type="term" value="F:DNA binding"/>
    <property type="evidence" value="ECO:0007669"/>
    <property type="project" value="UniProtKB-KW"/>
</dbReference>
<dbReference type="CDD" id="cd03364">
    <property type="entry name" value="TOPRIM_DnaG_primases"/>
    <property type="match status" value="1"/>
</dbReference>
<dbReference type="InterPro" id="IPR030846">
    <property type="entry name" value="DnaG_bac"/>
</dbReference>
<feature type="zinc finger region" description="CHC2-type" evidence="12 14">
    <location>
        <begin position="40"/>
        <end position="64"/>
    </location>
</feature>
<evidence type="ECO:0000256" key="14">
    <source>
        <dbReference type="PIRSR" id="PIRSR002811-1"/>
    </source>
</evidence>
<keyword evidence="11 12" id="KW-0804">Transcription</keyword>
<dbReference type="SMART" id="SM00493">
    <property type="entry name" value="TOPRIM"/>
    <property type="match status" value="1"/>
</dbReference>
<dbReference type="InterPro" id="IPR002694">
    <property type="entry name" value="Znf_CHC2"/>
</dbReference>
<dbReference type="EC" id="2.7.7.101" evidence="12"/>
<dbReference type="Pfam" id="PF13155">
    <property type="entry name" value="Toprim_2"/>
    <property type="match status" value="1"/>
</dbReference>
<dbReference type="Proteomes" id="UP000231409">
    <property type="component" value="Unassembled WGS sequence"/>
</dbReference>
<feature type="domain" description="Toprim" evidence="16">
    <location>
        <begin position="253"/>
        <end position="335"/>
    </location>
</feature>
<keyword evidence="10 12" id="KW-0238">DNA-binding</keyword>
<dbReference type="EMBL" id="NTFH01000009">
    <property type="protein sequence ID" value="PHQ14679.1"/>
    <property type="molecule type" value="Genomic_DNA"/>
</dbReference>
<evidence type="ECO:0000256" key="3">
    <source>
        <dbReference type="ARBA" id="ARBA00022679"/>
    </source>
</evidence>
<evidence type="ECO:0000259" key="16">
    <source>
        <dbReference type="PROSITE" id="PS50880"/>
    </source>
</evidence>
<keyword evidence="3 12" id="KW-0808">Transferase</keyword>
<comment type="similarity">
    <text evidence="12 13">Belongs to the DnaG primase family.</text>
</comment>
<evidence type="ECO:0000256" key="2">
    <source>
        <dbReference type="ARBA" id="ARBA00022515"/>
    </source>
</evidence>
<feature type="region of interest" description="Disordered" evidence="15">
    <location>
        <begin position="418"/>
        <end position="442"/>
    </location>
</feature>
<keyword evidence="18" id="KW-1185">Reference proteome</keyword>
<comment type="domain">
    <text evidence="12">Contains an N-terminal zinc-binding domain, a central core domain that contains the primase activity, and a C-terminal DnaB-binding domain.</text>
</comment>
<dbReference type="GO" id="GO:1990077">
    <property type="term" value="C:primosome complex"/>
    <property type="evidence" value="ECO:0007669"/>
    <property type="project" value="UniProtKB-KW"/>
</dbReference>
<dbReference type="Gene3D" id="3.40.1360.10">
    <property type="match status" value="1"/>
</dbReference>
<evidence type="ECO:0000256" key="12">
    <source>
        <dbReference type="HAMAP-Rule" id="MF_00974"/>
    </source>
</evidence>
<evidence type="ECO:0000256" key="13">
    <source>
        <dbReference type="PIRNR" id="PIRNR002811"/>
    </source>
</evidence>
<protein>
    <recommendedName>
        <fullName evidence="12 13">DNA primase</fullName>
        <ecNumber evidence="12">2.7.7.101</ecNumber>
    </recommendedName>
</protein>
<dbReference type="HAMAP" id="MF_00974">
    <property type="entry name" value="DNA_primase_DnaG"/>
    <property type="match status" value="1"/>
</dbReference>
<dbReference type="Gene3D" id="3.90.580.10">
    <property type="entry name" value="Zinc finger, CHC2-type domain"/>
    <property type="match status" value="1"/>
</dbReference>
<evidence type="ECO:0000313" key="17">
    <source>
        <dbReference type="EMBL" id="PHQ14679.1"/>
    </source>
</evidence>
<dbReference type="Pfam" id="PF08275">
    <property type="entry name" value="DNAG_N"/>
    <property type="match status" value="1"/>
</dbReference>
<dbReference type="Gene3D" id="3.90.980.10">
    <property type="entry name" value="DNA primase, catalytic core, N-terminal domain"/>
    <property type="match status" value="1"/>
</dbReference>
<dbReference type="PROSITE" id="PS50880">
    <property type="entry name" value="TOPRIM"/>
    <property type="match status" value="1"/>
</dbReference>
<dbReference type="PANTHER" id="PTHR30313:SF2">
    <property type="entry name" value="DNA PRIMASE"/>
    <property type="match status" value="1"/>
</dbReference>
<dbReference type="FunFam" id="3.90.580.10:FF:000001">
    <property type="entry name" value="DNA primase"/>
    <property type="match status" value="1"/>
</dbReference>
<gene>
    <name evidence="12" type="primary">dnaG</name>
    <name evidence="17" type="ORF">CLH61_13035</name>
</gene>
<dbReference type="GO" id="GO:0005737">
    <property type="term" value="C:cytoplasm"/>
    <property type="evidence" value="ECO:0007669"/>
    <property type="project" value="TreeGrafter"/>
</dbReference>
<keyword evidence="4 12" id="KW-0548">Nucleotidyltransferase</keyword>
<evidence type="ECO:0000256" key="5">
    <source>
        <dbReference type="ARBA" id="ARBA00022705"/>
    </source>
</evidence>
<dbReference type="FunFam" id="3.40.1360.10:FF:000002">
    <property type="entry name" value="DNA primase"/>
    <property type="match status" value="1"/>
</dbReference>
<keyword evidence="2 12" id="KW-0639">Primosome</keyword>
<dbReference type="InterPro" id="IPR036977">
    <property type="entry name" value="DNA_primase_Znf_CHC2"/>
</dbReference>
<keyword evidence="1 12" id="KW-0240">DNA-directed RNA polymerase</keyword>